<keyword evidence="8" id="KW-1185">Reference proteome</keyword>
<dbReference type="InterPro" id="IPR008965">
    <property type="entry name" value="CBM2/CBM3_carb-bd_dom_sf"/>
</dbReference>
<evidence type="ECO:0000256" key="3">
    <source>
        <dbReference type="ARBA" id="ARBA00022782"/>
    </source>
</evidence>
<dbReference type="GO" id="GO:0030198">
    <property type="term" value="P:extracellular matrix organization"/>
    <property type="evidence" value="ECO:0007669"/>
    <property type="project" value="TreeGrafter"/>
</dbReference>
<dbReference type="Pfam" id="PF09478">
    <property type="entry name" value="CBM49"/>
    <property type="match status" value="1"/>
</dbReference>
<protein>
    <recommendedName>
        <fullName evidence="6">Carbohydrate binding domain-containing protein</fullName>
    </recommendedName>
</protein>
<dbReference type="SMART" id="SM01063">
    <property type="entry name" value="CBM49"/>
    <property type="match status" value="1"/>
</dbReference>
<evidence type="ECO:0000256" key="1">
    <source>
        <dbReference type="ARBA" id="ARBA00022473"/>
    </source>
</evidence>
<keyword evidence="3" id="KW-0221">Differentiation</keyword>
<dbReference type="GO" id="GO:0005201">
    <property type="term" value="F:extracellular matrix structural constituent"/>
    <property type="evidence" value="ECO:0007669"/>
    <property type="project" value="TreeGrafter"/>
</dbReference>
<evidence type="ECO:0000256" key="4">
    <source>
        <dbReference type="ARBA" id="ARBA00022969"/>
    </source>
</evidence>
<keyword evidence="1" id="KW-0217">Developmental protein</keyword>
<dbReference type="EMBL" id="ADBJ01000025">
    <property type="protein sequence ID" value="EFA81709.1"/>
    <property type="molecule type" value="Genomic_DNA"/>
</dbReference>
<feature type="chain" id="PRO_5003040961" description="Carbohydrate binding domain-containing protein" evidence="5">
    <location>
        <begin position="20"/>
        <end position="131"/>
    </location>
</feature>
<evidence type="ECO:0000313" key="8">
    <source>
        <dbReference type="Proteomes" id="UP000001396"/>
    </source>
</evidence>
<dbReference type="GO" id="GO:0030154">
    <property type="term" value="P:cell differentiation"/>
    <property type="evidence" value="ECO:0007669"/>
    <property type="project" value="UniProtKB-KW"/>
</dbReference>
<dbReference type="FunCoup" id="D3BAX2">
    <property type="interactions" value="553"/>
</dbReference>
<name>D3BAX2_HETP5</name>
<proteinExistence type="predicted"/>
<dbReference type="GeneID" id="31361187"/>
<dbReference type="SUPFAM" id="SSF49384">
    <property type="entry name" value="Carbohydrate-binding domain"/>
    <property type="match status" value="1"/>
</dbReference>
<dbReference type="PANTHER" id="PTHR33239">
    <property type="entry name" value="CELLULOSE-BINDING DOMAIN-CONTAINING PROTEIN-RELATED"/>
    <property type="match status" value="1"/>
</dbReference>
<dbReference type="GO" id="GO:0031012">
    <property type="term" value="C:extracellular matrix"/>
    <property type="evidence" value="ECO:0007669"/>
    <property type="project" value="TreeGrafter"/>
</dbReference>
<accession>D3BAX2</accession>
<evidence type="ECO:0000313" key="7">
    <source>
        <dbReference type="EMBL" id="EFA81709.1"/>
    </source>
</evidence>
<feature type="domain" description="Carbohydrate binding" evidence="6">
    <location>
        <begin position="27"/>
        <end position="116"/>
    </location>
</feature>
<gene>
    <name evidence="7" type="ORF">PPL_05703</name>
</gene>
<dbReference type="GO" id="GO:0030435">
    <property type="term" value="P:sporulation resulting in formation of a cellular spore"/>
    <property type="evidence" value="ECO:0007669"/>
    <property type="project" value="UniProtKB-KW"/>
</dbReference>
<dbReference type="OMA" id="DAVCSCI"/>
<dbReference type="InterPro" id="IPR052879">
    <property type="entry name" value="Dd_Spore_Germination_Stalk"/>
</dbReference>
<comment type="caution">
    <text evidence="7">The sequence shown here is derived from an EMBL/GenBank/DDBJ whole genome shotgun (WGS) entry which is preliminary data.</text>
</comment>
<evidence type="ECO:0000256" key="5">
    <source>
        <dbReference type="SAM" id="SignalP"/>
    </source>
</evidence>
<dbReference type="RefSeq" id="XP_020433826.1">
    <property type="nucleotide sequence ID" value="XM_020576577.1"/>
</dbReference>
<dbReference type="AlphaFoldDB" id="D3BAX2"/>
<keyword evidence="4" id="KW-0749">Sporulation</keyword>
<organism evidence="7 8">
    <name type="scientific">Heterostelium pallidum (strain ATCC 26659 / Pp 5 / PN500)</name>
    <name type="common">Cellular slime mold</name>
    <name type="synonym">Polysphondylium pallidum</name>
    <dbReference type="NCBI Taxonomy" id="670386"/>
    <lineage>
        <taxon>Eukaryota</taxon>
        <taxon>Amoebozoa</taxon>
        <taxon>Evosea</taxon>
        <taxon>Eumycetozoa</taxon>
        <taxon>Dictyostelia</taxon>
        <taxon>Acytosteliales</taxon>
        <taxon>Acytosteliaceae</taxon>
        <taxon>Heterostelium</taxon>
    </lineage>
</organism>
<dbReference type="Gene3D" id="2.60.40.290">
    <property type="match status" value="1"/>
</dbReference>
<evidence type="ECO:0000259" key="6">
    <source>
        <dbReference type="SMART" id="SM01063"/>
    </source>
</evidence>
<dbReference type="InterPro" id="IPR019028">
    <property type="entry name" value="CBM_49"/>
</dbReference>
<dbReference type="GO" id="GO:0004553">
    <property type="term" value="F:hydrolase activity, hydrolyzing O-glycosyl compounds"/>
    <property type="evidence" value="ECO:0007669"/>
    <property type="project" value="InterPro"/>
</dbReference>
<dbReference type="GO" id="GO:0030247">
    <property type="term" value="F:polysaccharide binding"/>
    <property type="evidence" value="ECO:0007669"/>
    <property type="project" value="InterPro"/>
</dbReference>
<dbReference type="InParanoid" id="D3BAX2"/>
<dbReference type="InterPro" id="IPR012291">
    <property type="entry name" value="CBM2_carb-bd_dom_sf"/>
</dbReference>
<reference evidence="7 8" key="1">
    <citation type="journal article" date="2011" name="Genome Res.">
        <title>Phylogeny-wide analysis of social amoeba genomes highlights ancient origins for complex intercellular communication.</title>
        <authorList>
            <person name="Heidel A.J."/>
            <person name="Lawal H.M."/>
            <person name="Felder M."/>
            <person name="Schilde C."/>
            <person name="Helps N.R."/>
            <person name="Tunggal B."/>
            <person name="Rivero F."/>
            <person name="John U."/>
            <person name="Schleicher M."/>
            <person name="Eichinger L."/>
            <person name="Platzer M."/>
            <person name="Noegel A.A."/>
            <person name="Schaap P."/>
            <person name="Gloeckner G."/>
        </authorList>
    </citation>
    <scope>NUCLEOTIDE SEQUENCE [LARGE SCALE GENOMIC DNA]</scope>
    <source>
        <strain evidence="8">ATCC 26659 / Pp 5 / PN500</strain>
    </source>
</reference>
<evidence type="ECO:0000256" key="2">
    <source>
        <dbReference type="ARBA" id="ARBA00022729"/>
    </source>
</evidence>
<dbReference type="FunFam" id="2.60.40.290:FF:000002">
    <property type="entry name" value="Stalk-specific protein B"/>
    <property type="match status" value="1"/>
</dbReference>
<keyword evidence="2 5" id="KW-0732">Signal</keyword>
<sequence length="131" mass="14546">MKIIALFCSLLICVAFVAANEQVNSDLSIHQTVIGTWTDGSRGNRQYTQYDVTVTNVSGRNIKNFFIDTDYTFKVRDGNAFWNVIRLPNGDLSLPSYQTSINAGASYTFGFILLGSPSTPANLSVRYLTYL</sequence>
<feature type="signal peptide" evidence="5">
    <location>
        <begin position="1"/>
        <end position="19"/>
    </location>
</feature>
<dbReference type="Proteomes" id="UP000001396">
    <property type="component" value="Unassembled WGS sequence"/>
</dbReference>